<dbReference type="RefSeq" id="XP_001583727.1">
    <property type="nucleotide sequence ID" value="XM_001583677.1"/>
</dbReference>
<feature type="repeat" description="ANK" evidence="1">
    <location>
        <begin position="457"/>
        <end position="489"/>
    </location>
</feature>
<dbReference type="AlphaFoldDB" id="A2DA93"/>
<dbReference type="Gene3D" id="1.25.40.20">
    <property type="entry name" value="Ankyrin repeat-containing domain"/>
    <property type="match status" value="2"/>
</dbReference>
<feature type="repeat" description="ANK" evidence="1">
    <location>
        <begin position="424"/>
        <end position="456"/>
    </location>
</feature>
<dbReference type="STRING" id="5722.A2DA93"/>
<dbReference type="Pfam" id="PF11929">
    <property type="entry name" value="DUF3447"/>
    <property type="match status" value="1"/>
</dbReference>
<dbReference type="PANTHER" id="PTHR24182:SF13">
    <property type="entry name" value="LD18443P"/>
    <property type="match status" value="1"/>
</dbReference>
<dbReference type="KEGG" id="tva:5468299"/>
<dbReference type="PANTHER" id="PTHR24182">
    <property type="entry name" value="ANKYRIN REPEAT AND SOCS BOX CONTAINING 4"/>
    <property type="match status" value="1"/>
</dbReference>
<name>A2DA93_TRIV3</name>
<keyword evidence="1" id="KW-0040">ANK repeat</keyword>
<dbReference type="InterPro" id="IPR020683">
    <property type="entry name" value="DUF3447"/>
</dbReference>
<dbReference type="EMBL" id="DS113182">
    <property type="protein sequence ID" value="EAY22741.1"/>
    <property type="molecule type" value="Genomic_DNA"/>
</dbReference>
<keyword evidence="4" id="KW-1185">Reference proteome</keyword>
<feature type="repeat" description="ANK" evidence="1">
    <location>
        <begin position="325"/>
        <end position="357"/>
    </location>
</feature>
<protein>
    <submittedName>
        <fullName evidence="3">Ankyrin repeat protein, putative</fullName>
    </submittedName>
</protein>
<evidence type="ECO:0000313" key="4">
    <source>
        <dbReference type="Proteomes" id="UP000001542"/>
    </source>
</evidence>
<organism evidence="3 4">
    <name type="scientific">Trichomonas vaginalis (strain ATCC PRA-98 / G3)</name>
    <dbReference type="NCBI Taxonomy" id="412133"/>
    <lineage>
        <taxon>Eukaryota</taxon>
        <taxon>Metamonada</taxon>
        <taxon>Parabasalia</taxon>
        <taxon>Trichomonadida</taxon>
        <taxon>Trichomonadidae</taxon>
        <taxon>Trichomonas</taxon>
    </lineage>
</organism>
<dbReference type="PROSITE" id="PS50297">
    <property type="entry name" value="ANK_REP_REGION"/>
    <property type="match status" value="7"/>
</dbReference>
<dbReference type="OrthoDB" id="194358at2759"/>
<feature type="domain" description="DUF3447" evidence="2">
    <location>
        <begin position="189"/>
        <end position="261"/>
    </location>
</feature>
<feature type="repeat" description="ANK" evidence="1">
    <location>
        <begin position="523"/>
        <end position="555"/>
    </location>
</feature>
<accession>A2DA93</accession>
<sequence>MNLTKDIDGAYSALYKLNTFDEEEIDNIYEDIEIKLIDTKVSSPIKILKAINLLAKYRNKYFHAYLYLYKKLIENYGLIQENSIPALFQYFLNEEYSICVYETKSKELEEIEEKHYTLDIHEDNTIYKAIMNDQKEIFISFIEKEGFDETQKLISDFYPESEHGLSLLEFCCYHGAIECFKILRKHFEKIIPYNCLLLAFYGGNQKIIRSCLKYNEPNSECMKTAIFTHNIDNINILLNEYNINIEMRDCAAYDNIQAFLILFNQSNDIDIGFLNSTFFNIPTICNYFISIGADIKWLFSALQIVAEYDNKETAEFLISHGITLEYSMPLHFALKSSSKKVLKVLIKHGANINDKTSLGSQAIHFAAAFNDVNIAQILVSHGADINSKNFQGLIPLHIAVSNGRKEMVEYLLLKGSNVNSKDIHDATPLHYAAFSNNIEIMQLLISYGAKINSKDEEKRTPLHYAGKSNSADAARLLISYGANINSKDDLGDTPLHMAVVKHNFEVSQVPISYGADVNLKNNYGFTTLHITAFLNYKDIAIFLFQHGADINILDNNNRTTLDIAIKSSFIETFLYLQYNIALKEVGEL</sequence>
<dbReference type="PRINTS" id="PR01415">
    <property type="entry name" value="ANKYRIN"/>
</dbReference>
<feature type="repeat" description="ANK" evidence="1">
    <location>
        <begin position="391"/>
        <end position="423"/>
    </location>
</feature>
<dbReference type="PROSITE" id="PS50088">
    <property type="entry name" value="ANK_REPEAT"/>
    <property type="match status" value="7"/>
</dbReference>
<feature type="repeat" description="ANK" evidence="1">
    <location>
        <begin position="358"/>
        <end position="390"/>
    </location>
</feature>
<gene>
    <name evidence="3" type="ORF">TVAG_476700</name>
</gene>
<reference evidence="3" key="2">
    <citation type="journal article" date="2007" name="Science">
        <title>Draft genome sequence of the sexually transmitted pathogen Trichomonas vaginalis.</title>
        <authorList>
            <person name="Carlton J.M."/>
            <person name="Hirt R.P."/>
            <person name="Silva J.C."/>
            <person name="Delcher A.L."/>
            <person name="Schatz M."/>
            <person name="Zhao Q."/>
            <person name="Wortman J.R."/>
            <person name="Bidwell S.L."/>
            <person name="Alsmark U.C.M."/>
            <person name="Besteiro S."/>
            <person name="Sicheritz-Ponten T."/>
            <person name="Noel C.J."/>
            <person name="Dacks J.B."/>
            <person name="Foster P.G."/>
            <person name="Simillion C."/>
            <person name="Van de Peer Y."/>
            <person name="Miranda-Saavedra D."/>
            <person name="Barton G.J."/>
            <person name="Westrop G.D."/>
            <person name="Mueller S."/>
            <person name="Dessi D."/>
            <person name="Fiori P.L."/>
            <person name="Ren Q."/>
            <person name="Paulsen I."/>
            <person name="Zhang H."/>
            <person name="Bastida-Corcuera F.D."/>
            <person name="Simoes-Barbosa A."/>
            <person name="Brown M.T."/>
            <person name="Hayes R.D."/>
            <person name="Mukherjee M."/>
            <person name="Okumura C.Y."/>
            <person name="Schneider R."/>
            <person name="Smith A.J."/>
            <person name="Vanacova S."/>
            <person name="Villalvazo M."/>
            <person name="Haas B.J."/>
            <person name="Pertea M."/>
            <person name="Feldblyum T.V."/>
            <person name="Utterback T.R."/>
            <person name="Shu C.L."/>
            <person name="Osoegawa K."/>
            <person name="de Jong P.J."/>
            <person name="Hrdy I."/>
            <person name="Horvathova L."/>
            <person name="Zubacova Z."/>
            <person name="Dolezal P."/>
            <person name="Malik S.B."/>
            <person name="Logsdon J.M. Jr."/>
            <person name="Henze K."/>
            <person name="Gupta A."/>
            <person name="Wang C.C."/>
            <person name="Dunne R.L."/>
            <person name="Upcroft J.A."/>
            <person name="Upcroft P."/>
            <person name="White O."/>
            <person name="Salzberg S.L."/>
            <person name="Tang P."/>
            <person name="Chiu C.-H."/>
            <person name="Lee Y.-S."/>
            <person name="Embley T.M."/>
            <person name="Coombs G.H."/>
            <person name="Mottram J.C."/>
            <person name="Tachezy J."/>
            <person name="Fraser-Liggett C.M."/>
            <person name="Johnson P.J."/>
        </authorList>
    </citation>
    <scope>NUCLEOTIDE SEQUENCE [LARGE SCALE GENOMIC DNA]</scope>
    <source>
        <strain evidence="3">G3</strain>
    </source>
</reference>
<dbReference type="InterPro" id="IPR002110">
    <property type="entry name" value="Ankyrin_rpt"/>
</dbReference>
<dbReference type="Pfam" id="PF12796">
    <property type="entry name" value="Ank_2"/>
    <property type="match status" value="3"/>
</dbReference>
<dbReference type="SMART" id="SM00248">
    <property type="entry name" value="ANK"/>
    <property type="match status" value="10"/>
</dbReference>
<feature type="repeat" description="ANK" evidence="1">
    <location>
        <begin position="490"/>
        <end position="522"/>
    </location>
</feature>
<evidence type="ECO:0000256" key="1">
    <source>
        <dbReference type="PROSITE-ProRule" id="PRU00023"/>
    </source>
</evidence>
<reference evidence="3" key="1">
    <citation type="submission" date="2006-10" db="EMBL/GenBank/DDBJ databases">
        <authorList>
            <person name="Amadeo P."/>
            <person name="Zhao Q."/>
            <person name="Wortman J."/>
            <person name="Fraser-Liggett C."/>
            <person name="Carlton J."/>
        </authorList>
    </citation>
    <scope>NUCLEOTIDE SEQUENCE</scope>
    <source>
        <strain evidence="3">G3</strain>
    </source>
</reference>
<dbReference type="InParanoid" id="A2DA93"/>
<dbReference type="Pfam" id="PF00023">
    <property type="entry name" value="Ank"/>
    <property type="match status" value="1"/>
</dbReference>
<evidence type="ECO:0000313" key="3">
    <source>
        <dbReference type="EMBL" id="EAY22741.1"/>
    </source>
</evidence>
<dbReference type="SUPFAM" id="SSF48403">
    <property type="entry name" value="Ankyrin repeat"/>
    <property type="match status" value="2"/>
</dbReference>
<proteinExistence type="predicted"/>
<dbReference type="InterPro" id="IPR036770">
    <property type="entry name" value="Ankyrin_rpt-contain_sf"/>
</dbReference>
<dbReference type="eggNOG" id="KOG4177">
    <property type="taxonomic scope" value="Eukaryota"/>
</dbReference>
<dbReference type="Proteomes" id="UP000001542">
    <property type="component" value="Unassembled WGS sequence"/>
</dbReference>
<dbReference type="SMR" id="A2DA93"/>
<dbReference type="VEuPathDB" id="TrichDB:TVAGG3_0266740"/>
<dbReference type="VEuPathDB" id="TrichDB:TVAG_476700"/>
<evidence type="ECO:0000259" key="2">
    <source>
        <dbReference type="Pfam" id="PF11929"/>
    </source>
</evidence>